<feature type="chain" id="PRO_5035279857" description="DUF1134 domain-containing protein" evidence="1">
    <location>
        <begin position="26"/>
        <end position="198"/>
    </location>
</feature>
<reference evidence="2" key="2">
    <citation type="submission" date="2020-09" db="EMBL/GenBank/DDBJ databases">
        <authorList>
            <person name="Sun Q."/>
            <person name="Zhou Y."/>
        </authorList>
    </citation>
    <scope>NUCLEOTIDE SEQUENCE</scope>
    <source>
        <strain evidence="2">CGMCC 1.12921</strain>
    </source>
</reference>
<dbReference type="AlphaFoldDB" id="A0A8J2Y800"/>
<sequence>MKNAKKLMMSAAAGFALVLSGCATTAPPSAEGQTQSGYATYDRSTVVGEAEEFFGGASAEIADVLNKVFTDQGRPQAYIAGEEASGAVGVGLRYGRGYLYRPGAQPVEVFWTGPSIGFDAGGNASKVFTLVYDLGPTTNIYRRYPGVDGSAYVVGGAGVNYQRNGATVLAPVRTGIGLRTGINIGYLNYTRDYTPIPF</sequence>
<reference evidence="2" key="1">
    <citation type="journal article" date="2014" name="Int. J. Syst. Evol. Microbiol.">
        <title>Complete genome sequence of Corynebacterium casei LMG S-19264T (=DSM 44701T), isolated from a smear-ripened cheese.</title>
        <authorList>
            <consortium name="US DOE Joint Genome Institute (JGI-PGF)"/>
            <person name="Walter F."/>
            <person name="Albersmeier A."/>
            <person name="Kalinowski J."/>
            <person name="Ruckert C."/>
        </authorList>
    </citation>
    <scope>NUCLEOTIDE SEQUENCE</scope>
    <source>
        <strain evidence="2">CGMCC 1.12921</strain>
    </source>
</reference>
<evidence type="ECO:0000256" key="1">
    <source>
        <dbReference type="SAM" id="SignalP"/>
    </source>
</evidence>
<dbReference type="EMBL" id="BMGH01000001">
    <property type="protein sequence ID" value="GGD10282.1"/>
    <property type="molecule type" value="Genomic_DNA"/>
</dbReference>
<evidence type="ECO:0000313" key="2">
    <source>
        <dbReference type="EMBL" id="GGD10282.1"/>
    </source>
</evidence>
<accession>A0A8J2Y800</accession>
<evidence type="ECO:0000313" key="3">
    <source>
        <dbReference type="Proteomes" id="UP000613582"/>
    </source>
</evidence>
<comment type="caution">
    <text evidence="2">The sequence shown here is derived from an EMBL/GenBank/DDBJ whole genome shotgun (WGS) entry which is preliminary data.</text>
</comment>
<dbReference type="RefSeq" id="WP_188158651.1">
    <property type="nucleotide sequence ID" value="NZ_BMGH01000001.1"/>
</dbReference>
<feature type="signal peptide" evidence="1">
    <location>
        <begin position="1"/>
        <end position="25"/>
    </location>
</feature>
<protein>
    <recommendedName>
        <fullName evidence="4">DUF1134 domain-containing protein</fullName>
    </recommendedName>
</protein>
<dbReference type="Pfam" id="PF06577">
    <property type="entry name" value="EipA"/>
    <property type="match status" value="1"/>
</dbReference>
<evidence type="ECO:0008006" key="4">
    <source>
        <dbReference type="Google" id="ProtNLM"/>
    </source>
</evidence>
<keyword evidence="1" id="KW-0732">Signal</keyword>
<name>A0A8J2Y800_9PROT</name>
<dbReference type="InterPro" id="IPR008325">
    <property type="entry name" value="EipA-like"/>
</dbReference>
<dbReference type="PROSITE" id="PS51257">
    <property type="entry name" value="PROKAR_LIPOPROTEIN"/>
    <property type="match status" value="1"/>
</dbReference>
<dbReference type="Proteomes" id="UP000613582">
    <property type="component" value="Unassembled WGS sequence"/>
</dbReference>
<organism evidence="2 3">
    <name type="scientific">Aquisalinus flavus</name>
    <dbReference type="NCBI Taxonomy" id="1526572"/>
    <lineage>
        <taxon>Bacteria</taxon>
        <taxon>Pseudomonadati</taxon>
        <taxon>Pseudomonadota</taxon>
        <taxon>Alphaproteobacteria</taxon>
        <taxon>Parvularculales</taxon>
        <taxon>Parvularculaceae</taxon>
        <taxon>Aquisalinus</taxon>
    </lineage>
</organism>
<gene>
    <name evidence="2" type="ORF">GCM10011342_18970</name>
</gene>
<keyword evidence="3" id="KW-1185">Reference proteome</keyword>
<proteinExistence type="predicted"/>